<organism evidence="1 2">
    <name type="scientific">Madurella fahalii</name>
    <dbReference type="NCBI Taxonomy" id="1157608"/>
    <lineage>
        <taxon>Eukaryota</taxon>
        <taxon>Fungi</taxon>
        <taxon>Dikarya</taxon>
        <taxon>Ascomycota</taxon>
        <taxon>Pezizomycotina</taxon>
        <taxon>Sordariomycetes</taxon>
        <taxon>Sordariomycetidae</taxon>
        <taxon>Sordariales</taxon>
        <taxon>Sordariales incertae sedis</taxon>
        <taxon>Madurella</taxon>
    </lineage>
</organism>
<dbReference type="PANTHER" id="PTHR42791:SF14">
    <property type="entry name" value="N-ACETYLTRANSFERASE DOMAIN-CONTAINING PROTEIN"/>
    <property type="match status" value="1"/>
</dbReference>
<dbReference type="Gene3D" id="3.40.630.30">
    <property type="match status" value="1"/>
</dbReference>
<dbReference type="InterPro" id="IPR052523">
    <property type="entry name" value="Trichothecene_AcTrans"/>
</dbReference>
<protein>
    <recommendedName>
        <fullName evidence="3">N-acetyltransferase domain-containing protein</fullName>
    </recommendedName>
</protein>
<dbReference type="GeneID" id="98174425"/>
<dbReference type="RefSeq" id="XP_070915203.1">
    <property type="nucleotide sequence ID" value="XM_071059102.1"/>
</dbReference>
<evidence type="ECO:0000313" key="1">
    <source>
        <dbReference type="EMBL" id="GAB1313471.1"/>
    </source>
</evidence>
<evidence type="ECO:0000313" key="2">
    <source>
        <dbReference type="Proteomes" id="UP001628179"/>
    </source>
</evidence>
<dbReference type="Proteomes" id="UP001628179">
    <property type="component" value="Unassembled WGS sequence"/>
</dbReference>
<name>A0ABQ0G6W2_9PEZI</name>
<dbReference type="EMBL" id="BAAFSV010000002">
    <property type="protein sequence ID" value="GAB1313471.1"/>
    <property type="molecule type" value="Genomic_DNA"/>
</dbReference>
<dbReference type="InterPro" id="IPR016181">
    <property type="entry name" value="Acyl_CoA_acyltransferase"/>
</dbReference>
<reference evidence="1 2" key="1">
    <citation type="submission" date="2024-09" db="EMBL/GenBank/DDBJ databases">
        <title>Itraconazole resistance in Madurella fahalii resulting from another homologue of gene encoding cytochrome P450 14-alpha sterol demethylase (CYP51).</title>
        <authorList>
            <person name="Yoshioka I."/>
            <person name="Fahal A.H."/>
            <person name="Kaneko S."/>
            <person name="Yaguchi T."/>
        </authorList>
    </citation>
    <scope>NUCLEOTIDE SEQUENCE [LARGE SCALE GENOMIC DNA]</scope>
    <source>
        <strain evidence="1 2">IFM 68171</strain>
    </source>
</reference>
<gene>
    <name evidence="1" type="ORF">MFIFM68171_03681</name>
</gene>
<evidence type="ECO:0008006" key="3">
    <source>
        <dbReference type="Google" id="ProtNLM"/>
    </source>
</evidence>
<keyword evidence="2" id="KW-1185">Reference proteome</keyword>
<accession>A0ABQ0G6W2</accession>
<dbReference type="PANTHER" id="PTHR42791">
    <property type="entry name" value="GNAT FAMILY ACETYLTRANSFERASE"/>
    <property type="match status" value="1"/>
</dbReference>
<proteinExistence type="predicted"/>
<comment type="caution">
    <text evidence="1">The sequence shown here is derived from an EMBL/GenBank/DDBJ whole genome shotgun (WGS) entry which is preliminary data.</text>
</comment>
<dbReference type="SUPFAM" id="SSF55729">
    <property type="entry name" value="Acyl-CoA N-acyltransferases (Nat)"/>
    <property type="match status" value="1"/>
</dbReference>
<sequence>MRLFTCAANLTLFAYPLCRIPPIVRHVEPADVSRCVALRADILGSLVIGRPPPYPGYTEDQEASVRRDLETKPYVHHLKFVQPDDSDDGEVIIAYAKWEIYPHGRPDLDKLKQPMDEADRRVDEYGALREAVHEYFCQRNGEMGKRPHILLALLVTSRQHRRQGAGSLLTQWGVDMSEKLGLPCYVQASEQGRRLYRHHGFQDVDTVEFDLTRFGLQGVEVMTEMIRYPSTAPEKTRRDLLGA</sequence>